<dbReference type="PANTHER" id="PTHR30126:SF39">
    <property type="entry name" value="HTH-TYPE TRANSCRIPTIONAL REGULATOR CYSL"/>
    <property type="match status" value="1"/>
</dbReference>
<comment type="caution">
    <text evidence="6">The sequence shown here is derived from an EMBL/GenBank/DDBJ whole genome shotgun (WGS) entry which is preliminary data.</text>
</comment>
<dbReference type="GO" id="GO:0000976">
    <property type="term" value="F:transcription cis-regulatory region binding"/>
    <property type="evidence" value="ECO:0007669"/>
    <property type="project" value="TreeGrafter"/>
</dbReference>
<keyword evidence="7" id="KW-1185">Reference proteome</keyword>
<dbReference type="PROSITE" id="PS50931">
    <property type="entry name" value="HTH_LYSR"/>
    <property type="match status" value="1"/>
</dbReference>
<dbReference type="Gene3D" id="3.40.190.290">
    <property type="match status" value="1"/>
</dbReference>
<dbReference type="GO" id="GO:0003700">
    <property type="term" value="F:DNA-binding transcription factor activity"/>
    <property type="evidence" value="ECO:0007669"/>
    <property type="project" value="InterPro"/>
</dbReference>
<dbReference type="Pfam" id="PF00126">
    <property type="entry name" value="HTH_1"/>
    <property type="match status" value="1"/>
</dbReference>
<keyword evidence="2" id="KW-0805">Transcription regulation</keyword>
<dbReference type="InterPro" id="IPR036388">
    <property type="entry name" value="WH-like_DNA-bd_sf"/>
</dbReference>
<proteinExistence type="inferred from homology"/>
<evidence type="ECO:0000313" key="7">
    <source>
        <dbReference type="Proteomes" id="UP000548867"/>
    </source>
</evidence>
<dbReference type="InterPro" id="IPR036390">
    <property type="entry name" value="WH_DNA-bd_sf"/>
</dbReference>
<dbReference type="EMBL" id="JACIDX010000008">
    <property type="protein sequence ID" value="MBB3955324.1"/>
    <property type="molecule type" value="Genomic_DNA"/>
</dbReference>
<organism evidence="6 7">
    <name type="scientific">Novosphingobium sediminicola</name>
    <dbReference type="NCBI Taxonomy" id="563162"/>
    <lineage>
        <taxon>Bacteria</taxon>
        <taxon>Pseudomonadati</taxon>
        <taxon>Pseudomonadota</taxon>
        <taxon>Alphaproteobacteria</taxon>
        <taxon>Sphingomonadales</taxon>
        <taxon>Sphingomonadaceae</taxon>
        <taxon>Novosphingobium</taxon>
    </lineage>
</organism>
<dbReference type="Pfam" id="PF03466">
    <property type="entry name" value="LysR_substrate"/>
    <property type="match status" value="1"/>
</dbReference>
<reference evidence="6 7" key="1">
    <citation type="submission" date="2020-08" db="EMBL/GenBank/DDBJ databases">
        <title>Genomic Encyclopedia of Type Strains, Phase IV (KMG-IV): sequencing the most valuable type-strain genomes for metagenomic binning, comparative biology and taxonomic classification.</title>
        <authorList>
            <person name="Goeker M."/>
        </authorList>
    </citation>
    <scope>NUCLEOTIDE SEQUENCE [LARGE SCALE GENOMIC DNA]</scope>
    <source>
        <strain evidence="6 7">DSM 27057</strain>
    </source>
</reference>
<dbReference type="Gene3D" id="1.10.10.10">
    <property type="entry name" value="Winged helix-like DNA-binding domain superfamily/Winged helix DNA-binding domain"/>
    <property type="match status" value="1"/>
</dbReference>
<evidence type="ECO:0000256" key="3">
    <source>
        <dbReference type="ARBA" id="ARBA00023125"/>
    </source>
</evidence>
<gene>
    <name evidence="6" type="ORF">GGR38_002278</name>
</gene>
<evidence type="ECO:0000259" key="5">
    <source>
        <dbReference type="PROSITE" id="PS50931"/>
    </source>
</evidence>
<sequence length="298" mass="32571">MAWLMSLQHLRTFVEVYRQRSISGAARSLGLTQPAVSQHIAALEAAIERDLFTRQPKGVIPTLAGEELAASLGDRLDIAEAALAAARARSSDMTGSVRLIGHGDFLAEVVAPRLLPLLHSGLRISLHTGDREAIRQGLIEGNYDLGLSAYMLADRRLRSARIHEERVYAVAAPRVAARIMAAPDLRRALMAEPVLAYHLERPLVEDWLVENRLPGPPVSPAVVGQDLRCLRSLLMQEFGWTALPGYLCGDLIAQGQLAEIIAPVERPVHTYSLVWSPAALRHPRVAFARNALMAGSFP</sequence>
<dbReference type="AlphaFoldDB" id="A0A7W6CIK2"/>
<evidence type="ECO:0000313" key="6">
    <source>
        <dbReference type="EMBL" id="MBB3955324.1"/>
    </source>
</evidence>
<dbReference type="InterPro" id="IPR005119">
    <property type="entry name" value="LysR_subst-bd"/>
</dbReference>
<evidence type="ECO:0000256" key="4">
    <source>
        <dbReference type="ARBA" id="ARBA00023163"/>
    </source>
</evidence>
<keyword evidence="3 6" id="KW-0238">DNA-binding</keyword>
<evidence type="ECO:0000256" key="2">
    <source>
        <dbReference type="ARBA" id="ARBA00023015"/>
    </source>
</evidence>
<dbReference type="PANTHER" id="PTHR30126">
    <property type="entry name" value="HTH-TYPE TRANSCRIPTIONAL REGULATOR"/>
    <property type="match status" value="1"/>
</dbReference>
<accession>A0A7W6CIK2</accession>
<dbReference type="InterPro" id="IPR000847">
    <property type="entry name" value="LysR_HTH_N"/>
</dbReference>
<dbReference type="PRINTS" id="PR00039">
    <property type="entry name" value="HTHLYSR"/>
</dbReference>
<keyword evidence="4" id="KW-0804">Transcription</keyword>
<feature type="domain" description="HTH lysR-type" evidence="5">
    <location>
        <begin position="5"/>
        <end position="62"/>
    </location>
</feature>
<comment type="similarity">
    <text evidence="1">Belongs to the LysR transcriptional regulatory family.</text>
</comment>
<evidence type="ECO:0000256" key="1">
    <source>
        <dbReference type="ARBA" id="ARBA00009437"/>
    </source>
</evidence>
<dbReference type="Proteomes" id="UP000548867">
    <property type="component" value="Unassembled WGS sequence"/>
</dbReference>
<protein>
    <submittedName>
        <fullName evidence="6">DNA-binding transcriptional LysR family regulator</fullName>
    </submittedName>
</protein>
<name>A0A7W6CIK2_9SPHN</name>
<dbReference type="SUPFAM" id="SSF53850">
    <property type="entry name" value="Periplasmic binding protein-like II"/>
    <property type="match status" value="1"/>
</dbReference>
<dbReference type="SUPFAM" id="SSF46785">
    <property type="entry name" value="Winged helix' DNA-binding domain"/>
    <property type="match status" value="1"/>
</dbReference>